<comment type="caution">
    <text evidence="2">The sequence shown here is derived from an EMBL/GenBank/DDBJ whole genome shotgun (WGS) entry which is preliminary data.</text>
</comment>
<organism evidence="2 3">
    <name type="scientific">Durusdinium trenchii</name>
    <dbReference type="NCBI Taxonomy" id="1381693"/>
    <lineage>
        <taxon>Eukaryota</taxon>
        <taxon>Sar</taxon>
        <taxon>Alveolata</taxon>
        <taxon>Dinophyceae</taxon>
        <taxon>Suessiales</taxon>
        <taxon>Symbiodiniaceae</taxon>
        <taxon>Durusdinium</taxon>
    </lineage>
</organism>
<evidence type="ECO:0000256" key="1">
    <source>
        <dbReference type="SAM" id="MobiDB-lite"/>
    </source>
</evidence>
<dbReference type="EMBL" id="CAXAMN010006681">
    <property type="protein sequence ID" value="CAK9018795.1"/>
    <property type="molecule type" value="Genomic_DNA"/>
</dbReference>
<sequence>MMRASFEVGSVLQVAWAGRKGRETWVPKQKVVEGKAFFCLDKWEHRAVFFFTDTKLDLRKGKHTGSIDTPFLDELLSQRNRAADEAVQNAIEVPVDGEDEQQPPKKKKKRAKHTIEKQHLAPEILTIEVEGEQFECLFEGCHSSVIWLEMSDEILSRVGKKLAASNSKAR</sequence>
<accession>A0ABP0JWE8</accession>
<dbReference type="Proteomes" id="UP001642484">
    <property type="component" value="Unassembled WGS sequence"/>
</dbReference>
<reference evidence="2 3" key="1">
    <citation type="submission" date="2024-02" db="EMBL/GenBank/DDBJ databases">
        <authorList>
            <person name="Chen Y."/>
            <person name="Shah S."/>
            <person name="Dougan E. K."/>
            <person name="Thang M."/>
            <person name="Chan C."/>
        </authorList>
    </citation>
    <scope>NUCLEOTIDE SEQUENCE [LARGE SCALE GENOMIC DNA]</scope>
</reference>
<evidence type="ECO:0000313" key="3">
    <source>
        <dbReference type="Proteomes" id="UP001642484"/>
    </source>
</evidence>
<evidence type="ECO:0008006" key="4">
    <source>
        <dbReference type="Google" id="ProtNLM"/>
    </source>
</evidence>
<keyword evidence="3" id="KW-1185">Reference proteome</keyword>
<evidence type="ECO:0000313" key="2">
    <source>
        <dbReference type="EMBL" id="CAK9018795.1"/>
    </source>
</evidence>
<name>A0ABP0JWE8_9DINO</name>
<feature type="region of interest" description="Disordered" evidence="1">
    <location>
        <begin position="92"/>
        <end position="114"/>
    </location>
</feature>
<feature type="non-terminal residue" evidence="2">
    <location>
        <position position="170"/>
    </location>
</feature>
<gene>
    <name evidence="2" type="ORF">CCMP2556_LOCUS13421</name>
</gene>
<proteinExistence type="predicted"/>
<protein>
    <recommendedName>
        <fullName evidence="4">PWWP domain-containing protein</fullName>
    </recommendedName>
</protein>